<dbReference type="STRING" id="1307839.L21SP5_02825"/>
<sequence>MDKETYKAKAKKSIDDIFNKIDELEAKKHKAQESAKQKYNEKIEDLKARKQELQEKYDELTNATEERWEIAKTKFSESADYFNKGFAELGNIFK</sequence>
<dbReference type="AlphaFoldDB" id="A0A0S2I2I3"/>
<evidence type="ECO:0008006" key="4">
    <source>
        <dbReference type="Google" id="ProtNLM"/>
    </source>
</evidence>
<organism evidence="2 3">
    <name type="scientific">Salinivirga cyanobacteriivorans</name>
    <dbReference type="NCBI Taxonomy" id="1307839"/>
    <lineage>
        <taxon>Bacteria</taxon>
        <taxon>Pseudomonadati</taxon>
        <taxon>Bacteroidota</taxon>
        <taxon>Bacteroidia</taxon>
        <taxon>Bacteroidales</taxon>
        <taxon>Salinivirgaceae</taxon>
        <taxon>Salinivirga</taxon>
    </lineage>
</organism>
<evidence type="ECO:0000256" key="1">
    <source>
        <dbReference type="SAM" id="Coils"/>
    </source>
</evidence>
<accession>A0A0S2I2I3</accession>
<feature type="coiled-coil region" evidence="1">
    <location>
        <begin position="7"/>
        <end position="66"/>
    </location>
</feature>
<dbReference type="RefSeq" id="WP_057953815.1">
    <property type="nucleotide sequence ID" value="NZ_CP013118.1"/>
</dbReference>
<dbReference type="KEGG" id="blq:L21SP5_02825"/>
<keyword evidence="1" id="KW-0175">Coiled coil</keyword>
<protein>
    <recommendedName>
        <fullName evidence="4">Coiled coil domain-containing protein</fullName>
    </recommendedName>
</protein>
<keyword evidence="3" id="KW-1185">Reference proteome</keyword>
<name>A0A0S2I2I3_9BACT</name>
<reference evidence="2 3" key="1">
    <citation type="submission" date="2015-11" db="EMBL/GenBank/DDBJ databases">
        <title>Description and complete genome sequence of a novel strain predominating in hypersaline microbial mats and representing a new family of the Bacteriodetes phylum.</title>
        <authorList>
            <person name="Spring S."/>
            <person name="Bunk B."/>
            <person name="Sproer C."/>
            <person name="Klenk H.-P."/>
        </authorList>
    </citation>
    <scope>NUCLEOTIDE SEQUENCE [LARGE SCALE GENOMIC DNA]</scope>
    <source>
        <strain evidence="2 3">L21-Spi-D4</strain>
    </source>
</reference>
<evidence type="ECO:0000313" key="2">
    <source>
        <dbReference type="EMBL" id="ALO16445.1"/>
    </source>
</evidence>
<proteinExistence type="predicted"/>
<evidence type="ECO:0000313" key="3">
    <source>
        <dbReference type="Proteomes" id="UP000064893"/>
    </source>
</evidence>
<dbReference type="EMBL" id="CP013118">
    <property type="protein sequence ID" value="ALO16445.1"/>
    <property type="molecule type" value="Genomic_DNA"/>
</dbReference>
<gene>
    <name evidence="2" type="ORF">L21SP5_02825</name>
</gene>
<dbReference type="Proteomes" id="UP000064893">
    <property type="component" value="Chromosome"/>
</dbReference>
<dbReference type="OrthoDB" id="827857at2"/>